<evidence type="ECO:0000259" key="2">
    <source>
        <dbReference type="PROSITE" id="PS50006"/>
    </source>
</evidence>
<feature type="compositionally biased region" description="Polar residues" evidence="1">
    <location>
        <begin position="675"/>
        <end position="684"/>
    </location>
</feature>
<dbReference type="KEGG" id="tdl:TDEL_0E01900"/>
<keyword evidence="4" id="KW-1185">Reference proteome</keyword>
<sequence length="762" mass="85857">MWILKYTYELEDGTIRRVSSCLVKQQTFSIGRSSKNPLNIKNDKSISRNHISVVWDSEVKLIRLINQGRLTAAGGKYLKVGESMDFEEKLHIREPIIIELGTKPIKVEVVWQDVVFDLPSQLSQFIDTLDHVGIGVKADTVDNRSTTIIVTDKIKFAYKCLFGLINGAVIRNSQFLVEVTNILSKPTTTFEESWDSLIQNESYMLYPNNLGPHEVILKGYKFYLIASDVITMAYVQEALERGNGELIVVENTEQLLDRLKQENSTDDLIVLKAEETTKIPGDKIKLHTLVDLVNAVSHNTVKTLLGGVPPMEAGPGDVIGSHQPTLTKTEVSSSQSLSNKEHTPEHTVTPAEKPPVKRRRYNRVKPLDSLMFFAGGDYSTEEPEQEISTQPVNPAASDTAKTSITTQINVPENDASQESSAFDKFQPNIVLKNSAKPLTIDSPGDAHNTHEINTANQHVKDIAQQIEMNHPESEQQSEQANLNMVETTPRPTARKKTLQDFKSTVNNPDNSASSTEGLVDLIKDAKSREVKRLKSTLVQVDTDELTEDAINQLGDLAIVQPNDSLIRRQKIDSAETSRNDQHPPWDGRKNFKNFVKVQAKYKEQRMGENYREGSSDFIRNSGYLLTRQYVPSKIYTKESSKEMQDFPEASEQTSRQFSVPQVIDDPEDAEPFTFTRHTSGTPANNGLFVVDEDDSQNDVVLAARESIRPEEAVQLVDPSPRRSRSLPYSPGKRKRENRRSPYDDDDDEDDDEPKFKFSRRLK</sequence>
<protein>
    <recommendedName>
        <fullName evidence="2">FHA domain-containing protein</fullName>
    </recommendedName>
</protein>
<name>G8ZUY9_TORDE</name>
<gene>
    <name evidence="3" type="primary">TDEL0E01900</name>
    <name evidence="3" type="ORF">TDEL_0E01900</name>
</gene>
<evidence type="ECO:0000313" key="4">
    <source>
        <dbReference type="Proteomes" id="UP000005627"/>
    </source>
</evidence>
<dbReference type="OrthoDB" id="3981072at2759"/>
<dbReference type="HOGENOM" id="CLU_017587_0_0_1"/>
<feature type="domain" description="FHA" evidence="2">
    <location>
        <begin position="28"/>
        <end position="78"/>
    </location>
</feature>
<dbReference type="Gene3D" id="2.60.200.20">
    <property type="match status" value="1"/>
</dbReference>
<organism evidence="3 4">
    <name type="scientific">Torulaspora delbrueckii</name>
    <name type="common">Yeast</name>
    <name type="synonym">Candida colliculosa</name>
    <dbReference type="NCBI Taxonomy" id="4950"/>
    <lineage>
        <taxon>Eukaryota</taxon>
        <taxon>Fungi</taxon>
        <taxon>Dikarya</taxon>
        <taxon>Ascomycota</taxon>
        <taxon>Saccharomycotina</taxon>
        <taxon>Saccharomycetes</taxon>
        <taxon>Saccharomycetales</taxon>
        <taxon>Saccharomycetaceae</taxon>
        <taxon>Torulaspora</taxon>
    </lineage>
</organism>
<dbReference type="STRING" id="1076872.G8ZUY9"/>
<feature type="compositionally biased region" description="Acidic residues" evidence="1">
    <location>
        <begin position="743"/>
        <end position="752"/>
    </location>
</feature>
<dbReference type="EMBL" id="HE616746">
    <property type="protein sequence ID" value="CCE92433.1"/>
    <property type="molecule type" value="Genomic_DNA"/>
</dbReference>
<reference evidence="3 4" key="1">
    <citation type="journal article" date="2011" name="Proc. Natl. Acad. Sci. U.S.A.">
        <title>Evolutionary erosion of yeast sex chromosomes by mating-type switching accidents.</title>
        <authorList>
            <person name="Gordon J.L."/>
            <person name="Armisen D."/>
            <person name="Proux-Wera E."/>
            <person name="Oheigeartaigh S.S."/>
            <person name="Byrne K.P."/>
            <person name="Wolfe K.H."/>
        </authorList>
    </citation>
    <scope>NUCLEOTIDE SEQUENCE [LARGE SCALE GENOMIC DNA]</scope>
    <source>
        <strain evidence="4">ATCC 10662 / CBS 1146 / NBRC 0425 / NCYC 2629 / NRRL Y-866</strain>
    </source>
</reference>
<dbReference type="eggNOG" id="ENOG502QU0B">
    <property type="taxonomic scope" value="Eukaryota"/>
</dbReference>
<feature type="region of interest" description="Disordered" evidence="1">
    <location>
        <begin position="380"/>
        <end position="400"/>
    </location>
</feature>
<dbReference type="InterPro" id="IPR000253">
    <property type="entry name" value="FHA_dom"/>
</dbReference>
<dbReference type="InterPro" id="IPR008984">
    <property type="entry name" value="SMAD_FHA_dom_sf"/>
</dbReference>
<dbReference type="FunCoup" id="G8ZUY9">
    <property type="interactions" value="172"/>
</dbReference>
<dbReference type="PROSITE" id="PS50006">
    <property type="entry name" value="FHA_DOMAIN"/>
    <property type="match status" value="1"/>
</dbReference>
<evidence type="ECO:0000256" key="1">
    <source>
        <dbReference type="SAM" id="MobiDB-lite"/>
    </source>
</evidence>
<feature type="compositionally biased region" description="Polar residues" evidence="1">
    <location>
        <begin position="322"/>
        <end position="338"/>
    </location>
</feature>
<feature type="compositionally biased region" description="Polar residues" evidence="1">
    <location>
        <begin position="650"/>
        <end position="659"/>
    </location>
</feature>
<accession>G8ZUY9</accession>
<dbReference type="RefSeq" id="XP_003681644.1">
    <property type="nucleotide sequence ID" value="XM_003681596.1"/>
</dbReference>
<dbReference type="InParanoid" id="G8ZUY9"/>
<dbReference type="Proteomes" id="UP000005627">
    <property type="component" value="Chromosome 5"/>
</dbReference>
<dbReference type="SUPFAM" id="SSF49879">
    <property type="entry name" value="SMAD/FHA domain"/>
    <property type="match status" value="1"/>
</dbReference>
<feature type="region of interest" description="Disordered" evidence="1">
    <location>
        <begin position="638"/>
        <end position="762"/>
    </location>
</feature>
<evidence type="ECO:0000313" key="3">
    <source>
        <dbReference type="EMBL" id="CCE92433.1"/>
    </source>
</evidence>
<proteinExistence type="predicted"/>
<dbReference type="GeneID" id="11503834"/>
<dbReference type="AlphaFoldDB" id="G8ZUY9"/>
<feature type="region of interest" description="Disordered" evidence="1">
    <location>
        <begin position="307"/>
        <end position="361"/>
    </location>
</feature>